<keyword evidence="5" id="KW-1185">Reference proteome</keyword>
<feature type="domain" description="Response regulatory" evidence="3">
    <location>
        <begin position="4"/>
        <end position="117"/>
    </location>
</feature>
<evidence type="ECO:0000259" key="3">
    <source>
        <dbReference type="PROSITE" id="PS50110"/>
    </source>
</evidence>
<keyword evidence="1 2" id="KW-0597">Phosphoprotein</keyword>
<dbReference type="AlphaFoldDB" id="A0A2T0UB91"/>
<dbReference type="Pfam" id="PF00072">
    <property type="entry name" value="Response_reg"/>
    <property type="match status" value="1"/>
</dbReference>
<dbReference type="EMBL" id="PVTH01000001">
    <property type="protein sequence ID" value="PRY55205.1"/>
    <property type="molecule type" value="Genomic_DNA"/>
</dbReference>
<proteinExistence type="predicted"/>
<evidence type="ECO:0000256" key="1">
    <source>
        <dbReference type="ARBA" id="ARBA00022553"/>
    </source>
</evidence>
<dbReference type="InterPro" id="IPR011006">
    <property type="entry name" value="CheY-like_superfamily"/>
</dbReference>
<evidence type="ECO:0000313" key="5">
    <source>
        <dbReference type="Proteomes" id="UP000238034"/>
    </source>
</evidence>
<gene>
    <name evidence="4" type="ORF">B0I27_101173</name>
</gene>
<dbReference type="PANTHER" id="PTHR44591">
    <property type="entry name" value="STRESS RESPONSE REGULATOR PROTEIN 1"/>
    <property type="match status" value="1"/>
</dbReference>
<comment type="caution">
    <text evidence="4">The sequence shown here is derived from an EMBL/GenBank/DDBJ whole genome shotgun (WGS) entry which is preliminary data.</text>
</comment>
<accession>A0A2T0UB91</accession>
<name>A0A2T0UB91_9SPHI</name>
<feature type="modified residue" description="4-aspartylphosphate" evidence="2">
    <location>
        <position position="53"/>
    </location>
</feature>
<sequence>MTKKVVIIERDRDILEVVSYILVDAGYAVSAIGPEDVTLEYIISEKPNLILLDVINISKEGTALCKAIKDNPELGKIPVVALSTHLKPQLIKETCADDVMKKPFDIDELLQIVEEHI</sequence>
<dbReference type="SUPFAM" id="SSF52172">
    <property type="entry name" value="CheY-like"/>
    <property type="match status" value="1"/>
</dbReference>
<dbReference type="Gene3D" id="3.40.50.2300">
    <property type="match status" value="1"/>
</dbReference>
<reference evidence="4 5" key="1">
    <citation type="submission" date="2018-03" db="EMBL/GenBank/DDBJ databases">
        <title>Genomic Encyclopedia of Type Strains, Phase III (KMG-III): the genomes of soil and plant-associated and newly described type strains.</title>
        <authorList>
            <person name="Whitman W."/>
        </authorList>
    </citation>
    <scope>NUCLEOTIDE SEQUENCE [LARGE SCALE GENOMIC DNA]</scope>
    <source>
        <strain evidence="4 5">CGMCC 1.9313</strain>
    </source>
</reference>
<dbReference type="InterPro" id="IPR001789">
    <property type="entry name" value="Sig_transdc_resp-reg_receiver"/>
</dbReference>
<dbReference type="InterPro" id="IPR050595">
    <property type="entry name" value="Bact_response_regulator"/>
</dbReference>
<dbReference type="Proteomes" id="UP000238034">
    <property type="component" value="Unassembled WGS sequence"/>
</dbReference>
<evidence type="ECO:0000313" key="4">
    <source>
        <dbReference type="EMBL" id="PRY55205.1"/>
    </source>
</evidence>
<dbReference type="PANTHER" id="PTHR44591:SF3">
    <property type="entry name" value="RESPONSE REGULATORY DOMAIN-CONTAINING PROTEIN"/>
    <property type="match status" value="1"/>
</dbReference>
<protein>
    <submittedName>
        <fullName evidence="4">Response regulator receiver domain-containing protein</fullName>
    </submittedName>
</protein>
<evidence type="ECO:0000256" key="2">
    <source>
        <dbReference type="PROSITE-ProRule" id="PRU00169"/>
    </source>
</evidence>
<dbReference type="SMART" id="SM00448">
    <property type="entry name" value="REC"/>
    <property type="match status" value="1"/>
</dbReference>
<organism evidence="4 5">
    <name type="scientific">Arcticibacter pallidicorallinus</name>
    <dbReference type="NCBI Taxonomy" id="1259464"/>
    <lineage>
        <taxon>Bacteria</taxon>
        <taxon>Pseudomonadati</taxon>
        <taxon>Bacteroidota</taxon>
        <taxon>Sphingobacteriia</taxon>
        <taxon>Sphingobacteriales</taxon>
        <taxon>Sphingobacteriaceae</taxon>
        <taxon>Arcticibacter</taxon>
    </lineage>
</organism>
<dbReference type="GO" id="GO:0000160">
    <property type="term" value="P:phosphorelay signal transduction system"/>
    <property type="evidence" value="ECO:0007669"/>
    <property type="project" value="InterPro"/>
</dbReference>
<dbReference type="RefSeq" id="WP_106290444.1">
    <property type="nucleotide sequence ID" value="NZ_PVTH01000001.1"/>
</dbReference>
<dbReference type="OrthoDB" id="5432534at2"/>
<dbReference type="PROSITE" id="PS50110">
    <property type="entry name" value="RESPONSE_REGULATORY"/>
    <property type="match status" value="1"/>
</dbReference>